<protein>
    <submittedName>
        <fullName evidence="2">Uncharacterized protein</fullName>
    </submittedName>
</protein>
<organism evidence="2 4">
    <name type="scientific">Lactiplantibacillus plantarum</name>
    <name type="common">Lactobacillus plantarum</name>
    <dbReference type="NCBI Taxonomy" id="1590"/>
    <lineage>
        <taxon>Bacteria</taxon>
        <taxon>Bacillati</taxon>
        <taxon>Bacillota</taxon>
        <taxon>Bacilli</taxon>
        <taxon>Lactobacillales</taxon>
        <taxon>Lactobacillaceae</taxon>
        <taxon>Lactiplantibacillus</taxon>
    </lineage>
</organism>
<evidence type="ECO:0000313" key="3">
    <source>
        <dbReference type="Proteomes" id="UP000076872"/>
    </source>
</evidence>
<dbReference type="Proteomes" id="UP000076872">
    <property type="component" value="Unassembled WGS sequence"/>
</dbReference>
<comment type="caution">
    <text evidence="2">The sequence shown here is derived from an EMBL/GenBank/DDBJ whole genome shotgun (WGS) entry which is preliminary data.</text>
</comment>
<dbReference type="AlphaFoldDB" id="A0A1E3KXN0"/>
<dbReference type="EMBL" id="MCOL01000001">
    <property type="protein sequence ID" value="ODO62806.1"/>
    <property type="molecule type" value="Genomic_DNA"/>
</dbReference>
<accession>A0A1E3KXN0</accession>
<dbReference type="Proteomes" id="UP000094892">
    <property type="component" value="Unassembled WGS sequence"/>
</dbReference>
<reference evidence="1 3" key="1">
    <citation type="submission" date="2016-03" db="EMBL/GenBank/DDBJ databases">
        <title>Comparative genomics of 54 Lactobacillus plantarum strains reveals genomic uncoupling from niche constraints.</title>
        <authorList>
            <person name="Martino M.E."/>
        </authorList>
    </citation>
    <scope>NUCLEOTIDE SEQUENCE [LARGE SCALE GENOMIC DNA]</scope>
    <source>
        <strain evidence="1 3">NAB2</strain>
    </source>
</reference>
<evidence type="ECO:0000313" key="2">
    <source>
        <dbReference type="EMBL" id="ODO62806.1"/>
    </source>
</evidence>
<evidence type="ECO:0000313" key="1">
    <source>
        <dbReference type="EMBL" id="KZV02703.1"/>
    </source>
</evidence>
<evidence type="ECO:0000313" key="4">
    <source>
        <dbReference type="Proteomes" id="UP000094892"/>
    </source>
</evidence>
<proteinExistence type="predicted"/>
<dbReference type="EMBL" id="LUXO01000030">
    <property type="protein sequence ID" value="KZV02703.1"/>
    <property type="molecule type" value="Genomic_DNA"/>
</dbReference>
<reference evidence="2 4" key="2">
    <citation type="submission" date="2016-08" db="EMBL/GenBank/DDBJ databases">
        <title>Genome sequencing of Lactobacillus plantarum JSA22, isolated from fermented soybean paste.</title>
        <authorList>
            <person name="Choi H.S."/>
        </authorList>
    </citation>
    <scope>NUCLEOTIDE SEQUENCE [LARGE SCALE GENOMIC DNA]</scope>
    <source>
        <strain evidence="2 4">JSA22</strain>
    </source>
</reference>
<gene>
    <name evidence="2" type="ORF">LPJSA22_02824</name>
    <name evidence="1" type="ORF">NAB2_1857</name>
</gene>
<name>A0A1E3KXN0_LACPN</name>
<sequence>MVVISANKNDHRMGGRLGILISVELDLFPFLELSCQS</sequence>